<dbReference type="PANTHER" id="PTHR11748:SF103">
    <property type="entry name" value="GLYCOLATE OXIDASE SUBUNIT GLCE"/>
    <property type="match status" value="1"/>
</dbReference>
<gene>
    <name evidence="4" type="ORF">DKG75_17360</name>
</gene>
<evidence type="ECO:0000313" key="5">
    <source>
        <dbReference type="Proteomes" id="UP000246077"/>
    </source>
</evidence>
<dbReference type="PANTHER" id="PTHR11748">
    <property type="entry name" value="D-LACTATE DEHYDROGENASE"/>
    <property type="match status" value="1"/>
</dbReference>
<dbReference type="SUPFAM" id="SSF56176">
    <property type="entry name" value="FAD-binding/transporter-associated domain-like"/>
    <property type="match status" value="1"/>
</dbReference>
<dbReference type="GO" id="GO:0071949">
    <property type="term" value="F:FAD binding"/>
    <property type="evidence" value="ECO:0007669"/>
    <property type="project" value="InterPro"/>
</dbReference>
<dbReference type="PROSITE" id="PS51387">
    <property type="entry name" value="FAD_PCMH"/>
    <property type="match status" value="1"/>
</dbReference>
<dbReference type="SUPFAM" id="SSF55103">
    <property type="entry name" value="FAD-linked oxidases, C-terminal domain"/>
    <property type="match status" value="1"/>
</dbReference>
<comment type="caution">
    <text evidence="4">The sequence shown here is derived from an EMBL/GenBank/DDBJ whole genome shotgun (WGS) entry which is preliminary data.</text>
</comment>
<dbReference type="AlphaFoldDB" id="A0A317DWM8"/>
<evidence type="ECO:0000259" key="3">
    <source>
        <dbReference type="PROSITE" id="PS51387"/>
    </source>
</evidence>
<dbReference type="InterPro" id="IPR016169">
    <property type="entry name" value="FAD-bd_PCMH_sub2"/>
</dbReference>
<dbReference type="Pfam" id="PF01565">
    <property type="entry name" value="FAD_binding_4"/>
    <property type="match status" value="1"/>
</dbReference>
<evidence type="ECO:0000313" key="4">
    <source>
        <dbReference type="EMBL" id="PWR18754.1"/>
    </source>
</evidence>
<dbReference type="EMBL" id="QGLF01000005">
    <property type="protein sequence ID" value="PWR18754.1"/>
    <property type="molecule type" value="Genomic_DNA"/>
</dbReference>
<proteinExistence type="predicted"/>
<keyword evidence="2" id="KW-0274">FAD</keyword>
<dbReference type="Gene3D" id="3.30.465.10">
    <property type="match status" value="1"/>
</dbReference>
<dbReference type="RefSeq" id="WP_109922443.1">
    <property type="nucleotide sequence ID" value="NZ_QGLF01000005.1"/>
</dbReference>
<keyword evidence="1" id="KW-0285">Flavoprotein</keyword>
<dbReference type="InterPro" id="IPR016166">
    <property type="entry name" value="FAD-bd_PCMH"/>
</dbReference>
<name>A0A317DWM8_9PROT</name>
<sequence>MERLHPRNDQDLAALIADARARARGLHVVGGGTRAGLGHPVAAGAVLDLSAFAGIEVYEPAEQVITLGPATRLSDVAAVLAEKGQRLSFDPPDTGPLFGEGAGLGTIGGAIAANLSGPARPRAGAARDHLLGVDAVTGRGEIFKAGGRVVKNVTGYDLPKLIAGSFGTLAAMTRVTLRVAGLPAASVTAVLLDLEAAAAGRVMQAIAGSALEPVALAYLPAATAVRCRHHPLAAAAVLARFEGPAAALPERLSDLQALAGPAAPIEVIEDEDSDETWSAIRDVAGLLPEGERALWRIAVPPAAGCTLAHGLAADLPGAHWFADWGGGRVWLSVPAGAEAGAALIRPRVRAAGGHAQLFRAPLAVKAAVPVFEPLEPGRALVESRVRDAFDPARILNPGKLG</sequence>
<dbReference type="InterPro" id="IPR006094">
    <property type="entry name" value="Oxid_FAD_bind_N"/>
</dbReference>
<evidence type="ECO:0000256" key="1">
    <source>
        <dbReference type="ARBA" id="ARBA00022630"/>
    </source>
</evidence>
<dbReference type="OrthoDB" id="9811557at2"/>
<protein>
    <recommendedName>
        <fullName evidence="3">FAD-binding PCMH-type domain-containing protein</fullName>
    </recommendedName>
</protein>
<evidence type="ECO:0000256" key="2">
    <source>
        <dbReference type="ARBA" id="ARBA00022827"/>
    </source>
</evidence>
<dbReference type="InterPro" id="IPR016164">
    <property type="entry name" value="FAD-linked_Oxase-like_C"/>
</dbReference>
<dbReference type="InterPro" id="IPR036318">
    <property type="entry name" value="FAD-bd_PCMH-like_sf"/>
</dbReference>
<organism evidence="4 5">
    <name type="scientific">Zavarzinia compransoris</name>
    <dbReference type="NCBI Taxonomy" id="1264899"/>
    <lineage>
        <taxon>Bacteria</taxon>
        <taxon>Pseudomonadati</taxon>
        <taxon>Pseudomonadota</taxon>
        <taxon>Alphaproteobacteria</taxon>
        <taxon>Rhodospirillales</taxon>
        <taxon>Zavarziniaceae</taxon>
        <taxon>Zavarzinia</taxon>
    </lineage>
</organism>
<dbReference type="Proteomes" id="UP000246077">
    <property type="component" value="Unassembled WGS sequence"/>
</dbReference>
<dbReference type="GO" id="GO:0003824">
    <property type="term" value="F:catalytic activity"/>
    <property type="evidence" value="ECO:0007669"/>
    <property type="project" value="InterPro"/>
</dbReference>
<feature type="domain" description="FAD-binding PCMH-type" evidence="3">
    <location>
        <begin position="1"/>
        <end position="182"/>
    </location>
</feature>
<accession>A0A317DWM8</accession>
<reference evidence="5" key="1">
    <citation type="submission" date="2018-05" db="EMBL/GenBank/DDBJ databases">
        <title>Zavarzinia sp. HR-AS.</title>
        <authorList>
            <person name="Lee Y."/>
            <person name="Jeon C.O."/>
        </authorList>
    </citation>
    <scope>NUCLEOTIDE SEQUENCE [LARGE SCALE GENOMIC DNA]</scope>
    <source>
        <strain evidence="5">DSM 1231</strain>
    </source>
</reference>
<keyword evidence="5" id="KW-1185">Reference proteome</keyword>